<feature type="region of interest" description="Disordered" evidence="2">
    <location>
        <begin position="1607"/>
        <end position="1640"/>
    </location>
</feature>
<evidence type="ECO:0000313" key="7">
    <source>
        <dbReference type="Proteomes" id="UP001158576"/>
    </source>
</evidence>
<feature type="domain" description="U3 small nucleolar RNA-associated protein 20" evidence="4">
    <location>
        <begin position="1684"/>
        <end position="1899"/>
    </location>
</feature>
<dbReference type="InterPro" id="IPR011430">
    <property type="entry name" value="UTP20_N"/>
</dbReference>
<evidence type="ECO:0000313" key="6">
    <source>
        <dbReference type="EMBL" id="CAG5097928.1"/>
    </source>
</evidence>
<dbReference type="Proteomes" id="UP001158576">
    <property type="component" value="Chromosome XSR"/>
</dbReference>
<dbReference type="InterPro" id="IPR057525">
    <property type="entry name" value="UTP20_C"/>
</dbReference>
<dbReference type="Gene3D" id="1.25.10.10">
    <property type="entry name" value="Leucine-rich Repeat Variant"/>
    <property type="match status" value="2"/>
</dbReference>
<dbReference type="EMBL" id="OU015569">
    <property type="protein sequence ID" value="CAG5097928.1"/>
    <property type="molecule type" value="Genomic_DNA"/>
</dbReference>
<reference evidence="6 7" key="1">
    <citation type="submission" date="2021-04" db="EMBL/GenBank/DDBJ databases">
        <authorList>
            <person name="Bliznina A."/>
        </authorList>
    </citation>
    <scope>NUCLEOTIDE SEQUENCE [LARGE SCALE GENOMIC DNA]</scope>
</reference>
<dbReference type="Pfam" id="PF20416">
    <property type="entry name" value="UTP20"/>
    <property type="match status" value="1"/>
</dbReference>
<dbReference type="InterPro" id="IPR052575">
    <property type="entry name" value="SSU_processome_comp_20"/>
</dbReference>
<protein>
    <submittedName>
        <fullName evidence="6">Oidioi.mRNA.OKI2018_I69.XSR.g15294.t1.cds</fullName>
    </submittedName>
</protein>
<feature type="region of interest" description="Disordered" evidence="2">
    <location>
        <begin position="2553"/>
        <end position="2584"/>
    </location>
</feature>
<evidence type="ECO:0000259" key="3">
    <source>
        <dbReference type="Pfam" id="PF07539"/>
    </source>
</evidence>
<gene>
    <name evidence="6" type="ORF">OKIOD_LOCUS6852</name>
</gene>
<dbReference type="PANTHER" id="PTHR17695">
    <property type="entry name" value="SMALL SUBUNIT PROCESSOME COMPONENT 20 HOMOLOG"/>
    <property type="match status" value="1"/>
</dbReference>
<feature type="domain" description="U3 small nucleolar RNA-associated protein 20 N-terminal" evidence="3">
    <location>
        <begin position="796"/>
        <end position="1378"/>
    </location>
</feature>
<dbReference type="InterPro" id="IPR011989">
    <property type="entry name" value="ARM-like"/>
</dbReference>
<feature type="compositionally biased region" description="Acidic residues" evidence="2">
    <location>
        <begin position="1615"/>
        <end position="1639"/>
    </location>
</feature>
<organism evidence="6 7">
    <name type="scientific">Oikopleura dioica</name>
    <name type="common">Tunicate</name>
    <dbReference type="NCBI Taxonomy" id="34765"/>
    <lineage>
        <taxon>Eukaryota</taxon>
        <taxon>Metazoa</taxon>
        <taxon>Chordata</taxon>
        <taxon>Tunicata</taxon>
        <taxon>Appendicularia</taxon>
        <taxon>Copelata</taxon>
        <taxon>Oikopleuridae</taxon>
        <taxon>Oikopleura</taxon>
    </lineage>
</organism>
<evidence type="ECO:0000259" key="4">
    <source>
        <dbReference type="Pfam" id="PF20416"/>
    </source>
</evidence>
<feature type="coiled-coil region" evidence="1">
    <location>
        <begin position="1897"/>
        <end position="1924"/>
    </location>
</feature>
<keyword evidence="7" id="KW-1185">Reference proteome</keyword>
<name>A0ABN7SE73_OIKDI</name>
<dbReference type="Pfam" id="PF07539">
    <property type="entry name" value="UTP20_N"/>
    <property type="match status" value="1"/>
</dbReference>
<keyword evidence="1" id="KW-0175">Coiled coil</keyword>
<dbReference type="SUPFAM" id="SSF48371">
    <property type="entry name" value="ARM repeat"/>
    <property type="match status" value="2"/>
</dbReference>
<dbReference type="InterPro" id="IPR016024">
    <property type="entry name" value="ARM-type_fold"/>
</dbReference>
<evidence type="ECO:0000259" key="5">
    <source>
        <dbReference type="Pfam" id="PF23099"/>
    </source>
</evidence>
<sequence length="2584" mass="296139">MTQGRHKETNQFRFRSFNERIQGVRVSAAHRLRSDRAVKLAAEDAESAFVASIVRWMELDLSRPFQMFTRELGIKVDSYALVIVNQDMIFNTLCRHISLKHLEENSRLALPALLEFFVALSTDLASDFNKYFFKTFDRVCDLLKTQDLELLEHIFTCLSRLIKLSQRYLREEIFRTLRSFVELVTKDTRPYIQSFAGDAFAFLLRKHAITPNYNVSFWSRIFNDFQKEDNSSSATWDAFGMLVFQAVRGVQNGLDSRFQSVMKPLLACEDRGSSETIQKSLELIFGHIHRDKAKDLLSLLLSTVMEEERRIEVLTQLVDFKGGVCVYDVEKILLFIKSRHDERSFFGYTELVRALLQSIIPIGNQTRGHLIFYLREALMTDEQGTRIIQILHSIVGKDWFGCAIQYYGASSENSLMTDIAYVGARGSAEQATIIAFFLAYINTRYASCMFEEHQFKIFDSMTTEARRALSDNFLSKKSVDPELSWPALFILSHLGSKIASLANYKEQIRKISDHCKGQLYFVTGFEKTIIVDLEKSPANLSLLRAMKAALFYSQYKFEGIDKEKIEKIVAPNLQHWNYAVRFYSLQILIRICDDTKQLDIFNTLLDAEQEGVSMATYRDRLRFLRKIGTALHAEGIGSQIYSYYLYGSLTINFTLLSQETRKLLSDNLRRQFESDRKSTAEFWLNHMENSMKYITSAPESHEGDYCKDFVDFPDLKAAFCPTREGVKELPDWLNIRDQVWSISESLADFLEPFSKKIMPMFFDFYQEEYVRKLKFQNVLPLVNSSEDKAKVSRQKTKKMLESVLKLFAKFKNPTSLYREPELKAICIELLLHQDFVLQRCAVDYLAAYKKSVAARHHVLLQELCDNGAYRSRFTKLMSSDHEINVVDYDQVVTYALRISFGKMLSQIKEKAGKNSAQVRQKFIVRQIADSAVVHLQNFYDLSTQCLPYLIEANDGSKCWPLGKQIGTLQTIHAIINNVNWGSQEVMESFRVQILKALVQFGNYTAFLLSLENVRPMCKSQLKDIRTLAIKSLLDLSERTKIPYLEDEKEIIFKWIGGLIVNMKQDSIDQVGPTHRLVCAWAGSEYTRDMLLFKLDEFTVLYHLVSLLQCSNVGKPVVASIIKVVSQIFADKEDYWPESLRNAVDRIIPILINYFVPSIENSKSGAMDKETLQLIILISLDIDQPEFCSKLIFIILDQFKSRVQHLKKELLSSIAQLIPKAEDNESDQSLFASKLVGLITTVGDETGVRMELVNCFEALSKKSKSYEGIFKIVRGFNAVRKHLHDPIDFDKRIDTINSLTDEANTLPDFSQNFLYWRCVMVSCLYQFKSVDDMSIQTATNRLIFSIIEKIDSQKDSNFFVQLIKGVVLPEIRRMLKSRNERLRHEYVGIFAKLVVLFSTDPELGQFSGLSNDDPDQDFFQLVTHIQYHKRRHGYKIIVSYINDGHIKGIAASRYVFPIVLSTLLDPKLSGQTAVLEEALDVVGAIARSMPWSTYRRLLDMQLNLALKNSKVSTDQKEPDKKSKRTIMPQRDHEAELKMTVKIICKVLDSVHWPLDKLDDNFIYSVTRFSRESGVTIKHIREFEEIQLQKEKKSDEESDEPMVIDALKSSEGQTIDDHEEEPDEIVNEPEESDNEADDDTMEVDKSTEDKYPIQLLKKVYTHLHLVVRPKLYKLVTRREDVNVDAEADEQVIHIPLASALIKVLCTLGEEAIRSYCPSIILKIVDMLRSRNFSQREIARKALVSALNILGDRWFGLFIEELKAGLQRGYQKHVQIASISALLHGHDYESGAVDEQIPAITETLLSDLVGEQGKEKKIGKIVGKTPEAKGKNYSIGCYKRLAQIVSPGALTSLMQPIKDRILKSTDLKDHLALFSALKAICEGLVSNDAFIGDHLIILSAQILTDNAAEEEKQNESAESKQDQSQKKSCLLLDDNDTVAPKVKAGHKKITNKHYLNQFALSLLISGIKFDKIDLSINSDQLEKLDGILHIIINMLDSNRHSDEAMFIFRLLQRMLKNPRFSTLHDSKQFTKLAEKLFFVLKNQCRGNASNSEYVSAVFKAVTALISSDYGPLSDDYLLVLLGYAEEDLFNNERQATAFPLLHAMLKRNKVCDEMEYISTKVFKLSIQADTEAGRSSARNFFIQFLIDYPLGPTVLDRYINKLLGNTNYGIDTGRESVIASIRHVVSKFPDKMMRPRCSLFFTVLATSFSTDESIKVREDASVVLKELTSKYPSEDYANLTCEYLEHEDPEKVRLGLLLIGFLLEELKGSLQIEVVINAIKNLVTNEEFGSVDDALLVALFDALEGLLENFDLERSYQSAIECFSRAAEQHLSHPHSWVRERAAKLIYQLVKGKTLKELNSDYPEFWDDAKVRSVAISCVLQFKCAFVGREEMEPCKLLVIWILDEFVKKYDQELEEKEGKRSELLWLTQKLNGVAAEENSDRPKETVRRELVIELFIQFIHKHKNERIPHLHVMMEVLAREATAKEDSRQTPEELRKLSHKGATVVEKMVGTVAFAKAWDTARSALSSRREKRGRVKQEMAVTNPEAFNLAKIAKQEKEKARRKRRLQEMKMSGGKKRSKMNTLDKM</sequence>
<evidence type="ECO:0000256" key="2">
    <source>
        <dbReference type="SAM" id="MobiDB-lite"/>
    </source>
</evidence>
<evidence type="ECO:0000256" key="1">
    <source>
        <dbReference type="SAM" id="Coils"/>
    </source>
</evidence>
<proteinExistence type="predicted"/>
<dbReference type="InterPro" id="IPR046523">
    <property type="entry name" value="UTP20_dom"/>
</dbReference>
<feature type="domain" description="U3 small nucleolar RNA-associated protein 20 C-terminal" evidence="5">
    <location>
        <begin position="2268"/>
        <end position="2565"/>
    </location>
</feature>
<dbReference type="Pfam" id="PF23099">
    <property type="entry name" value="UTP20_C"/>
    <property type="match status" value="1"/>
</dbReference>
<dbReference type="PANTHER" id="PTHR17695:SF11">
    <property type="entry name" value="SMALL SUBUNIT PROCESSOME COMPONENT 20 HOMOLOG"/>
    <property type="match status" value="1"/>
</dbReference>
<accession>A0ABN7SE73</accession>